<dbReference type="OrthoDB" id="205794at2759"/>
<accession>A0A8H4VGT1</accession>
<sequence length="157" mass="17587">MNEPPAHDSLPLGSRHPLPLSRYEAQEPPREGRVRPALEAAYVSAVYLDARTRNLRLLEENGARAWLLHNHRLEGLVAGLEARRDAVAADIDVVNAARRDGQKAAEAELDALEGEWKREIGRVLETEMDVCRLEAEVRRRRRVVAAAAMGQQSETPR</sequence>
<dbReference type="GO" id="GO:0071011">
    <property type="term" value="C:precatalytic spliceosome"/>
    <property type="evidence" value="ECO:0007669"/>
    <property type="project" value="TreeGrafter"/>
</dbReference>
<dbReference type="InterPro" id="IPR008409">
    <property type="entry name" value="SPF27"/>
</dbReference>
<dbReference type="GO" id="GO:0000974">
    <property type="term" value="C:Prp19 complex"/>
    <property type="evidence" value="ECO:0007669"/>
    <property type="project" value="TreeGrafter"/>
</dbReference>
<evidence type="ECO:0000256" key="1">
    <source>
        <dbReference type="ARBA" id="ARBA00004123"/>
    </source>
</evidence>
<keyword evidence="9" id="KW-1185">Reference proteome</keyword>
<evidence type="ECO:0000313" key="9">
    <source>
        <dbReference type="Proteomes" id="UP000562929"/>
    </source>
</evidence>
<evidence type="ECO:0000313" key="8">
    <source>
        <dbReference type="EMBL" id="KAF4595348.1"/>
    </source>
</evidence>
<dbReference type="GO" id="GO:0008380">
    <property type="term" value="P:RNA splicing"/>
    <property type="evidence" value="ECO:0007669"/>
    <property type="project" value="UniProtKB-KW"/>
</dbReference>
<comment type="similarity">
    <text evidence="2">Belongs to the SPF27 family.</text>
</comment>
<name>A0A8H4VGT1_9HYPO</name>
<evidence type="ECO:0000256" key="2">
    <source>
        <dbReference type="ARBA" id="ARBA00010788"/>
    </source>
</evidence>
<organism evidence="8 9">
    <name type="scientific">Ophiocordyceps camponoti-floridani</name>
    <dbReference type="NCBI Taxonomy" id="2030778"/>
    <lineage>
        <taxon>Eukaryota</taxon>
        <taxon>Fungi</taxon>
        <taxon>Dikarya</taxon>
        <taxon>Ascomycota</taxon>
        <taxon>Pezizomycotina</taxon>
        <taxon>Sordariomycetes</taxon>
        <taxon>Hypocreomycetidae</taxon>
        <taxon>Hypocreales</taxon>
        <taxon>Ophiocordycipitaceae</taxon>
        <taxon>Ophiocordyceps</taxon>
    </lineage>
</organism>
<comment type="caution">
    <text evidence="8">The sequence shown here is derived from an EMBL/GenBank/DDBJ whole genome shotgun (WGS) entry which is preliminary data.</text>
</comment>
<evidence type="ECO:0000256" key="6">
    <source>
        <dbReference type="ARBA" id="ARBA00023242"/>
    </source>
</evidence>
<evidence type="ECO:0000256" key="4">
    <source>
        <dbReference type="ARBA" id="ARBA00022728"/>
    </source>
</evidence>
<dbReference type="EMBL" id="JAACLJ010000001">
    <property type="protein sequence ID" value="KAF4595348.1"/>
    <property type="molecule type" value="Genomic_DNA"/>
</dbReference>
<dbReference type="PANTHER" id="PTHR13296">
    <property type="entry name" value="BCAS2 PROTEIN"/>
    <property type="match status" value="1"/>
</dbReference>
<evidence type="ECO:0000256" key="5">
    <source>
        <dbReference type="ARBA" id="ARBA00023187"/>
    </source>
</evidence>
<proteinExistence type="inferred from homology"/>
<dbReference type="GO" id="GO:0071013">
    <property type="term" value="C:catalytic step 2 spliceosome"/>
    <property type="evidence" value="ECO:0007669"/>
    <property type="project" value="TreeGrafter"/>
</dbReference>
<dbReference type="PANTHER" id="PTHR13296:SF0">
    <property type="entry name" value="PRE-MRNA-SPLICING FACTOR SPF27"/>
    <property type="match status" value="1"/>
</dbReference>
<dbReference type="AlphaFoldDB" id="A0A8H4VGT1"/>
<evidence type="ECO:0000256" key="3">
    <source>
        <dbReference type="ARBA" id="ARBA00022664"/>
    </source>
</evidence>
<gene>
    <name evidence="8" type="ORF">GQ602_000961</name>
</gene>
<evidence type="ECO:0000256" key="7">
    <source>
        <dbReference type="SAM" id="MobiDB-lite"/>
    </source>
</evidence>
<dbReference type="Pfam" id="PF05700">
    <property type="entry name" value="BCAS2"/>
    <property type="match status" value="1"/>
</dbReference>
<keyword evidence="6" id="KW-0539">Nucleus</keyword>
<keyword evidence="3" id="KW-0507">mRNA processing</keyword>
<dbReference type="GO" id="GO:0006397">
    <property type="term" value="P:mRNA processing"/>
    <property type="evidence" value="ECO:0007669"/>
    <property type="project" value="UniProtKB-KW"/>
</dbReference>
<protein>
    <submittedName>
        <fullName evidence="8">BCAS2 family protein</fullName>
    </submittedName>
</protein>
<comment type="subcellular location">
    <subcellularLocation>
        <location evidence="1">Nucleus</location>
    </subcellularLocation>
</comment>
<reference evidence="8 9" key="1">
    <citation type="journal article" date="2020" name="G3 (Bethesda)">
        <title>Genetic Underpinnings of Host Manipulation by Ophiocordyceps as Revealed by Comparative Transcriptomics.</title>
        <authorList>
            <person name="Will I."/>
            <person name="Das B."/>
            <person name="Trinh T."/>
            <person name="Brachmann A."/>
            <person name="Ohm R.A."/>
            <person name="de Bekker C."/>
        </authorList>
    </citation>
    <scope>NUCLEOTIDE SEQUENCE [LARGE SCALE GENOMIC DNA]</scope>
    <source>
        <strain evidence="8 9">EC05</strain>
    </source>
</reference>
<keyword evidence="5" id="KW-0508">mRNA splicing</keyword>
<feature type="region of interest" description="Disordered" evidence="7">
    <location>
        <begin position="1"/>
        <end position="32"/>
    </location>
</feature>
<dbReference type="Proteomes" id="UP000562929">
    <property type="component" value="Unassembled WGS sequence"/>
</dbReference>
<keyword evidence="4" id="KW-0747">Spliceosome</keyword>